<reference evidence="3 4" key="1">
    <citation type="submission" date="2020-03" db="EMBL/GenBank/DDBJ databases">
        <title>Genomic analysis of Bacteroides faecium CBA7301.</title>
        <authorList>
            <person name="Kim J."/>
            <person name="Roh S.W."/>
        </authorList>
    </citation>
    <scope>NUCLEOTIDE SEQUENCE [LARGE SCALE GENOMIC DNA]</scope>
    <source>
        <strain evidence="3 4">CBA7301</strain>
    </source>
</reference>
<dbReference type="AlphaFoldDB" id="A0A6H0KJ94"/>
<dbReference type="InterPro" id="IPR025970">
    <property type="entry name" value="SusE"/>
</dbReference>
<feature type="domain" description="SusE outer membrane protein" evidence="2">
    <location>
        <begin position="24"/>
        <end position="130"/>
    </location>
</feature>
<feature type="signal peptide" evidence="1">
    <location>
        <begin position="1"/>
        <end position="22"/>
    </location>
</feature>
<feature type="chain" id="PRO_5026007093" evidence="1">
    <location>
        <begin position="23"/>
        <end position="386"/>
    </location>
</feature>
<dbReference type="Pfam" id="PF14292">
    <property type="entry name" value="SusE"/>
    <property type="match status" value="1"/>
</dbReference>
<proteinExistence type="predicted"/>
<dbReference type="PROSITE" id="PS51257">
    <property type="entry name" value="PROKAR_LIPOPROTEIN"/>
    <property type="match status" value="1"/>
</dbReference>
<gene>
    <name evidence="3" type="ORF">BacF7301_03370</name>
</gene>
<sequence length="386" mass="43144">MNKIMKLICLLFLASIVASCNKDPEYYTLETPADRMLLKASSADLTLEKEKENETAVTFTWNAAAQRGGADASIAYFFRMYMADLHSNVTNLYEIEAGERSISFTHNELNDILASWSILPGDKVTVEAEVIAQVNSSAQYLKPELSKTQLDVVGYDKNATAIYMVMVDDAGERTVRRMTEKVVGSGIYQSQAELKPCKYFFALSAESDYPCYMKGENGDNSLQYVAEAGDYEMLENTKSGTYTVITDLNMLDVSIIQLFSLPQNGIWIVGSACDAKWNLDDARSKCALENKDPRRPNLWAYTGNFYSKDGDNPSEFKLTLDFNWDAGKGLWFFAPYAAANPAVEHELGEMRVQNDGGDLKWTVASDGKYTLTVDLDQMKIYLDPAE</sequence>
<evidence type="ECO:0000259" key="2">
    <source>
        <dbReference type="Pfam" id="PF14292"/>
    </source>
</evidence>
<dbReference type="KEGG" id="bfc:BacF7301_03370"/>
<keyword evidence="4" id="KW-1185">Reference proteome</keyword>
<protein>
    <submittedName>
        <fullName evidence="3">SusF/SusE family outer membrane protein</fullName>
    </submittedName>
</protein>
<evidence type="ECO:0000313" key="3">
    <source>
        <dbReference type="EMBL" id="QIU93243.1"/>
    </source>
</evidence>
<dbReference type="EMBL" id="CP050831">
    <property type="protein sequence ID" value="QIU93243.1"/>
    <property type="molecule type" value="Genomic_DNA"/>
</dbReference>
<name>A0A6H0KJ94_9BACE</name>
<accession>A0A6H0KJ94</accession>
<dbReference type="Proteomes" id="UP000501780">
    <property type="component" value="Chromosome"/>
</dbReference>
<evidence type="ECO:0000256" key="1">
    <source>
        <dbReference type="SAM" id="SignalP"/>
    </source>
</evidence>
<dbReference type="Gene3D" id="2.60.40.3620">
    <property type="match status" value="1"/>
</dbReference>
<keyword evidence="1" id="KW-0732">Signal</keyword>
<evidence type="ECO:0000313" key="4">
    <source>
        <dbReference type="Proteomes" id="UP000501780"/>
    </source>
</evidence>
<organism evidence="3 4">
    <name type="scientific">Bacteroides faecium</name>
    <dbReference type="NCBI Taxonomy" id="2715212"/>
    <lineage>
        <taxon>Bacteria</taxon>
        <taxon>Pseudomonadati</taxon>
        <taxon>Bacteroidota</taxon>
        <taxon>Bacteroidia</taxon>
        <taxon>Bacteroidales</taxon>
        <taxon>Bacteroidaceae</taxon>
        <taxon>Bacteroides</taxon>
    </lineage>
</organism>
<dbReference type="RefSeq" id="WP_167960200.1">
    <property type="nucleotide sequence ID" value="NZ_CP050831.1"/>
</dbReference>